<feature type="transmembrane region" description="Helical" evidence="8">
    <location>
        <begin position="52"/>
        <end position="70"/>
    </location>
</feature>
<dbReference type="Pfam" id="PF13515">
    <property type="entry name" value="FUSC_2"/>
    <property type="match status" value="1"/>
</dbReference>
<dbReference type="STRING" id="1137991.SAMN05660642_01712"/>
<dbReference type="PANTHER" id="PTHR30509">
    <property type="entry name" value="P-HYDROXYBENZOIC ACID EFFLUX PUMP SUBUNIT-RELATED"/>
    <property type="match status" value="1"/>
</dbReference>
<evidence type="ECO:0000256" key="5">
    <source>
        <dbReference type="ARBA" id="ARBA00023136"/>
    </source>
</evidence>
<keyword evidence="5 8" id="KW-0472">Membrane</keyword>
<dbReference type="RefSeq" id="WP_091216331.1">
    <property type="nucleotide sequence ID" value="NZ_FNHE01000003.1"/>
</dbReference>
<feature type="transmembrane region" description="Helical" evidence="8">
    <location>
        <begin position="200"/>
        <end position="221"/>
    </location>
</feature>
<evidence type="ECO:0000256" key="2">
    <source>
        <dbReference type="ARBA" id="ARBA00022475"/>
    </source>
</evidence>
<proteinExistence type="inferred from homology"/>
<evidence type="ECO:0000256" key="8">
    <source>
        <dbReference type="SAM" id="Phobius"/>
    </source>
</evidence>
<feature type="transmembrane region" description="Helical" evidence="8">
    <location>
        <begin position="318"/>
        <end position="336"/>
    </location>
</feature>
<keyword evidence="4 8" id="KW-1133">Transmembrane helix</keyword>
<evidence type="ECO:0000256" key="3">
    <source>
        <dbReference type="ARBA" id="ARBA00022692"/>
    </source>
</evidence>
<sequence length="361" mass="36679">MTSDPAASRWRGAVARLTEVTPQSATTPTAVRAGLSIAVPLLLLWAAGRPEWSLYATFGAFTAVYARGVTRTARVRTQAAVGLVLTAAVASGAAVALSADRAWLAVPVTALWASAAARASDRFRWRPPGPMFAVFAVAACAAVPLGAPSVVVSATAVAAGTAAFAVLLAALEPARFGAPASGPAPADPPLHRQRIHAVRCAVAVLLAGGLATATGIGHPYWAMATAVVPLATVTLRRQVVRGVHRVLGTVVGLGVAALLLALPLTPIVTILVAAGLQLITELLVARHYGAALVTITPLALLLVDLARPEPIGQLLVDRALETLLGVAVGVLVALVTRDRRTGRHTTSAGGPRPDTDPGGAG</sequence>
<feature type="region of interest" description="Disordered" evidence="7">
    <location>
        <begin position="342"/>
        <end position="361"/>
    </location>
</feature>
<evidence type="ECO:0000256" key="1">
    <source>
        <dbReference type="ARBA" id="ARBA00004651"/>
    </source>
</evidence>
<keyword evidence="3 8" id="KW-0812">Transmembrane</keyword>
<evidence type="ECO:0000256" key="6">
    <source>
        <dbReference type="ARBA" id="ARBA00043993"/>
    </source>
</evidence>
<dbReference type="AlphaFoldDB" id="A0A1G9QK94"/>
<reference evidence="11" key="1">
    <citation type="submission" date="2016-10" db="EMBL/GenBank/DDBJ databases">
        <authorList>
            <person name="Varghese N."/>
            <person name="Submissions S."/>
        </authorList>
    </citation>
    <scope>NUCLEOTIDE SEQUENCE [LARGE SCALE GENOMIC DNA]</scope>
    <source>
        <strain evidence="11">DSM 45419</strain>
    </source>
</reference>
<feature type="domain" description="Integral membrane bound transporter" evidence="9">
    <location>
        <begin position="206"/>
        <end position="332"/>
    </location>
</feature>
<keyword evidence="2" id="KW-1003">Cell membrane</keyword>
<dbReference type="PANTHER" id="PTHR30509:SF9">
    <property type="entry name" value="MULTIDRUG RESISTANCE PROTEIN MDTO"/>
    <property type="match status" value="1"/>
</dbReference>
<comment type="subcellular location">
    <subcellularLocation>
        <location evidence="1">Cell membrane</location>
        <topology evidence="1">Multi-pass membrane protein</topology>
    </subcellularLocation>
</comment>
<evidence type="ECO:0000313" key="10">
    <source>
        <dbReference type="EMBL" id="SDM11418.1"/>
    </source>
</evidence>
<feature type="transmembrane region" description="Helical" evidence="8">
    <location>
        <begin position="250"/>
        <end position="276"/>
    </location>
</feature>
<accession>A0A1G9QK94</accession>
<evidence type="ECO:0000259" key="9">
    <source>
        <dbReference type="Pfam" id="PF13515"/>
    </source>
</evidence>
<dbReference type="GO" id="GO:0005886">
    <property type="term" value="C:plasma membrane"/>
    <property type="evidence" value="ECO:0007669"/>
    <property type="project" value="UniProtKB-SubCell"/>
</dbReference>
<evidence type="ECO:0000313" key="11">
    <source>
        <dbReference type="Proteomes" id="UP000198680"/>
    </source>
</evidence>
<comment type="similarity">
    <text evidence="6">Belongs to the YccS/YhfK family.</text>
</comment>
<keyword evidence="11" id="KW-1185">Reference proteome</keyword>
<evidence type="ECO:0000256" key="4">
    <source>
        <dbReference type="ARBA" id="ARBA00022989"/>
    </source>
</evidence>
<feature type="transmembrane region" description="Helical" evidence="8">
    <location>
        <begin position="288"/>
        <end position="306"/>
    </location>
</feature>
<feature type="transmembrane region" description="Helical" evidence="8">
    <location>
        <begin position="77"/>
        <end position="96"/>
    </location>
</feature>
<dbReference type="Proteomes" id="UP000198680">
    <property type="component" value="Unassembled WGS sequence"/>
</dbReference>
<gene>
    <name evidence="10" type="ORF">SAMN05660642_01712</name>
</gene>
<evidence type="ECO:0000256" key="7">
    <source>
        <dbReference type="SAM" id="MobiDB-lite"/>
    </source>
</evidence>
<organism evidence="10 11">
    <name type="scientific">Geodermatophilus siccatus</name>
    <dbReference type="NCBI Taxonomy" id="1137991"/>
    <lineage>
        <taxon>Bacteria</taxon>
        <taxon>Bacillati</taxon>
        <taxon>Actinomycetota</taxon>
        <taxon>Actinomycetes</taxon>
        <taxon>Geodermatophilales</taxon>
        <taxon>Geodermatophilaceae</taxon>
        <taxon>Geodermatophilus</taxon>
    </lineage>
</organism>
<protein>
    <submittedName>
        <fullName evidence="10">Fusaric acid resistance protein-like</fullName>
    </submittedName>
</protein>
<dbReference type="OrthoDB" id="4989419at2"/>
<name>A0A1G9QK94_9ACTN</name>
<dbReference type="EMBL" id="FNHE01000003">
    <property type="protein sequence ID" value="SDM11418.1"/>
    <property type="molecule type" value="Genomic_DNA"/>
</dbReference>
<feature type="transmembrane region" description="Helical" evidence="8">
    <location>
        <begin position="131"/>
        <end position="147"/>
    </location>
</feature>
<dbReference type="InterPro" id="IPR049453">
    <property type="entry name" value="Memb_transporter_dom"/>
</dbReference>